<dbReference type="SUPFAM" id="SSF54373">
    <property type="entry name" value="FAD-linked reductases, C-terminal domain"/>
    <property type="match status" value="1"/>
</dbReference>
<evidence type="ECO:0000313" key="11">
    <source>
        <dbReference type="EMBL" id="TGE28122.1"/>
    </source>
</evidence>
<protein>
    <recommendedName>
        <fullName evidence="5">Tryptophan 2-monooxygenase</fullName>
        <ecNumber evidence="4">1.13.12.3</ecNumber>
    </recommendedName>
</protein>
<evidence type="ECO:0000256" key="2">
    <source>
        <dbReference type="ARBA" id="ARBA00004814"/>
    </source>
</evidence>
<dbReference type="EC" id="1.13.12.3" evidence="4"/>
<evidence type="ECO:0000256" key="8">
    <source>
        <dbReference type="ARBA" id="ARBA00047321"/>
    </source>
</evidence>
<comment type="cofactor">
    <cofactor evidence="1">
        <name>FAD</name>
        <dbReference type="ChEBI" id="CHEBI:57692"/>
    </cofactor>
</comment>
<sequence>MFQPDILIIGAGAAGLMAARHLTRAGRRVLVLEARNRPGGRVHTFSDASFSGPTEAGAEFLHGEVALTQELLQAAATPLHDTAGLTYEVEQGRVKTADTFLDDMPLLLEKLHALPHDLPLAEFLTRYFPAEEYRDLRDTVTRFAEGYDAADASRASAFALREEWSGGSAEDSPRPQGGYGPLLDRLAREVEAGGGLIQLSTRVEQIRWQRGSVQLHCDQNRSYTAPLAILTVPLGVLQAEPGVPGHLPFVPELPRHRRAASALGFGPVIKILLEFKGAFWEGNPAVGHPMPELSFLFSDAAVPTWWTQLPDPRPLLTGWVAGPAADQLRSAPDEALLTQALESLGYIFATSPEFLRAQLRAWRIANWGADPLARGAYAYATVDSAAARAVLTEPVENTLFFAGEGLYEGPAMGTVEAALASGQDAAERVLAHGHSLA</sequence>
<keyword evidence="7" id="KW-0073">Auxin biosynthesis</keyword>
<dbReference type="PRINTS" id="PR00757">
    <property type="entry name" value="AMINEOXDASEF"/>
</dbReference>
<dbReference type="RefSeq" id="WP_135391494.1">
    <property type="nucleotide sequence ID" value="NZ_SRMB01000001.1"/>
</dbReference>
<accession>A0A4Z0QHG4</accession>
<feature type="binding site" evidence="9">
    <location>
        <position position="203"/>
    </location>
    <ligand>
        <name>FAD</name>
        <dbReference type="ChEBI" id="CHEBI:57692"/>
    </ligand>
</feature>
<comment type="similarity">
    <text evidence="3">Belongs to the tryptophan 2-monooxygenase family.</text>
</comment>
<dbReference type="Gene3D" id="3.50.50.60">
    <property type="entry name" value="FAD/NAD(P)-binding domain"/>
    <property type="match status" value="1"/>
</dbReference>
<feature type="binding site" evidence="9">
    <location>
        <begin position="33"/>
        <end position="34"/>
    </location>
    <ligand>
        <name>FAD</name>
        <dbReference type="ChEBI" id="CHEBI:57692"/>
    </ligand>
</feature>
<gene>
    <name evidence="11" type="ORF">E5K02_01260</name>
</gene>
<evidence type="ECO:0000256" key="4">
    <source>
        <dbReference type="ARBA" id="ARBA00012535"/>
    </source>
</evidence>
<dbReference type="PANTHER" id="PTHR10742">
    <property type="entry name" value="FLAVIN MONOAMINE OXIDASE"/>
    <property type="match status" value="1"/>
</dbReference>
<dbReference type="EMBL" id="SRMB01000001">
    <property type="protein sequence ID" value="TGE28122.1"/>
    <property type="molecule type" value="Genomic_DNA"/>
</dbReference>
<keyword evidence="6" id="KW-0560">Oxidoreductase</keyword>
<feature type="domain" description="Amine oxidase" evidence="10">
    <location>
        <begin position="14"/>
        <end position="430"/>
    </location>
</feature>
<evidence type="ECO:0000256" key="1">
    <source>
        <dbReference type="ARBA" id="ARBA00001974"/>
    </source>
</evidence>
<dbReference type="InterPro" id="IPR050281">
    <property type="entry name" value="Flavin_monoamine_oxidase"/>
</dbReference>
<evidence type="ECO:0000256" key="7">
    <source>
        <dbReference type="ARBA" id="ARBA00023070"/>
    </source>
</evidence>
<reference evidence="11 12" key="1">
    <citation type="submission" date="2019-04" db="EMBL/GenBank/DDBJ databases">
        <authorList>
            <person name="Feng G."/>
            <person name="Zhang J."/>
            <person name="Zhu H."/>
        </authorList>
    </citation>
    <scope>NUCLEOTIDE SEQUENCE [LARGE SCALE GENOMIC DNA]</scope>
    <source>
        <strain evidence="11 12">9PBR-1</strain>
    </source>
</reference>
<dbReference type="Proteomes" id="UP000298471">
    <property type="component" value="Unassembled WGS sequence"/>
</dbReference>
<comment type="pathway">
    <text evidence="2">Plant hormone metabolism; auxin biosynthesis.</text>
</comment>
<dbReference type="InterPro" id="IPR001613">
    <property type="entry name" value="Flavin_amine_oxidase"/>
</dbReference>
<dbReference type="OrthoDB" id="56323at2"/>
<dbReference type="Pfam" id="PF01593">
    <property type="entry name" value="Amino_oxidase"/>
    <property type="match status" value="1"/>
</dbReference>
<comment type="caution">
    <text evidence="11">The sequence shown here is derived from an EMBL/GenBank/DDBJ whole genome shotgun (WGS) entry which is preliminary data.</text>
</comment>
<evidence type="ECO:0000256" key="3">
    <source>
        <dbReference type="ARBA" id="ARBA00005833"/>
    </source>
</evidence>
<dbReference type="AlphaFoldDB" id="A0A4Z0QHG4"/>
<dbReference type="SUPFAM" id="SSF51905">
    <property type="entry name" value="FAD/NAD(P)-binding domain"/>
    <property type="match status" value="1"/>
</dbReference>
<evidence type="ECO:0000313" key="12">
    <source>
        <dbReference type="Proteomes" id="UP000298471"/>
    </source>
</evidence>
<evidence type="ECO:0000256" key="9">
    <source>
        <dbReference type="PIRSR" id="PIRSR601613-1"/>
    </source>
</evidence>
<dbReference type="GO" id="GO:0009851">
    <property type="term" value="P:auxin biosynthetic process"/>
    <property type="evidence" value="ECO:0007669"/>
    <property type="project" value="UniProtKB-KW"/>
</dbReference>
<proteinExistence type="inferred from homology"/>
<dbReference type="InterPro" id="IPR002937">
    <property type="entry name" value="Amino_oxidase"/>
</dbReference>
<evidence type="ECO:0000259" key="10">
    <source>
        <dbReference type="Pfam" id="PF01593"/>
    </source>
</evidence>
<name>A0A4Z0QHG4_9BACT</name>
<dbReference type="GO" id="GO:0050361">
    <property type="term" value="F:tryptophan 2-monooxygenase activity"/>
    <property type="evidence" value="ECO:0007669"/>
    <property type="project" value="UniProtKB-EC"/>
</dbReference>
<dbReference type="PANTHER" id="PTHR10742:SF410">
    <property type="entry name" value="LYSINE-SPECIFIC HISTONE DEMETHYLASE 2"/>
    <property type="match status" value="1"/>
</dbReference>
<comment type="catalytic activity">
    <reaction evidence="8">
        <text>L-tryptophan + O2 = indole-3-acetamide + CO2 + H2O</text>
        <dbReference type="Rhea" id="RHEA:16165"/>
        <dbReference type="ChEBI" id="CHEBI:15377"/>
        <dbReference type="ChEBI" id="CHEBI:15379"/>
        <dbReference type="ChEBI" id="CHEBI:16031"/>
        <dbReference type="ChEBI" id="CHEBI:16526"/>
        <dbReference type="ChEBI" id="CHEBI:57912"/>
        <dbReference type="EC" id="1.13.12.3"/>
    </reaction>
</comment>
<dbReference type="InterPro" id="IPR036188">
    <property type="entry name" value="FAD/NAD-bd_sf"/>
</dbReference>
<evidence type="ECO:0000256" key="5">
    <source>
        <dbReference type="ARBA" id="ARBA00017871"/>
    </source>
</evidence>
<evidence type="ECO:0000256" key="6">
    <source>
        <dbReference type="ARBA" id="ARBA00023002"/>
    </source>
</evidence>
<keyword evidence="12" id="KW-1185">Reference proteome</keyword>
<organism evidence="11 12">
    <name type="scientific">Hymenobacter metallicola</name>
    <dbReference type="NCBI Taxonomy" id="2563114"/>
    <lineage>
        <taxon>Bacteria</taxon>
        <taxon>Pseudomonadati</taxon>
        <taxon>Bacteroidota</taxon>
        <taxon>Cytophagia</taxon>
        <taxon>Cytophagales</taxon>
        <taxon>Hymenobacteraceae</taxon>
        <taxon>Hymenobacter</taxon>
    </lineage>
</organism>